<comment type="caution">
    <text evidence="9">The sequence shown here is derived from an EMBL/GenBank/DDBJ whole genome shotgun (WGS) entry which is preliminary data.</text>
</comment>
<comment type="similarity">
    <text evidence="6">Belongs to the UPF0313 family.</text>
</comment>
<evidence type="ECO:0000256" key="2">
    <source>
        <dbReference type="ARBA" id="ARBA00022691"/>
    </source>
</evidence>
<evidence type="ECO:0000256" key="3">
    <source>
        <dbReference type="ARBA" id="ARBA00022723"/>
    </source>
</evidence>
<dbReference type="PROSITE" id="PS51918">
    <property type="entry name" value="RADICAL_SAM"/>
    <property type="match status" value="1"/>
</dbReference>
<dbReference type="Gene3D" id="3.80.30.20">
    <property type="entry name" value="tm_1862 like domain"/>
    <property type="match status" value="1"/>
</dbReference>
<protein>
    <submittedName>
        <fullName evidence="9">Putative radical SAM protein YgiQ</fullName>
    </submittedName>
</protein>
<keyword evidence="1 6" id="KW-0004">4Fe-4S</keyword>
<feature type="domain" description="Radical SAM core" evidence="8">
    <location>
        <begin position="287"/>
        <end position="562"/>
    </location>
</feature>
<dbReference type="InterPro" id="IPR022946">
    <property type="entry name" value="UPF0313"/>
</dbReference>
<organism evidence="9 10">
    <name type="scientific">Desulfosalsimonas propionicica</name>
    <dbReference type="NCBI Taxonomy" id="332175"/>
    <lineage>
        <taxon>Bacteria</taxon>
        <taxon>Pseudomonadati</taxon>
        <taxon>Thermodesulfobacteriota</taxon>
        <taxon>Desulfobacteria</taxon>
        <taxon>Desulfobacterales</taxon>
        <taxon>Desulfosalsimonadaceae</taxon>
        <taxon>Desulfosalsimonas</taxon>
    </lineage>
</organism>
<dbReference type="GO" id="GO:0005506">
    <property type="term" value="F:iron ion binding"/>
    <property type="evidence" value="ECO:0007669"/>
    <property type="project" value="UniProtKB-UniRule"/>
</dbReference>
<proteinExistence type="inferred from homology"/>
<evidence type="ECO:0000313" key="10">
    <source>
        <dbReference type="Proteomes" id="UP000525298"/>
    </source>
</evidence>
<feature type="binding site" evidence="6">
    <location>
        <position position="301"/>
    </location>
    <ligand>
        <name>[4Fe-4S] cluster</name>
        <dbReference type="ChEBI" id="CHEBI:49883"/>
        <note>4Fe-4S-S-AdoMet</note>
    </ligand>
</feature>
<gene>
    <name evidence="9" type="ORF">HNR65_002871</name>
</gene>
<evidence type="ECO:0000256" key="4">
    <source>
        <dbReference type="ARBA" id="ARBA00023004"/>
    </source>
</evidence>
<comment type="cofactor">
    <cofactor evidence="6">
        <name>[4Fe-4S] cluster</name>
        <dbReference type="ChEBI" id="CHEBI:49883"/>
    </cofactor>
    <text evidence="6">Binds 1 [4Fe-4S] cluster. The cluster is coordinated with 3 cysteines and an exchangeable S-adenosyl-L-methionine.</text>
</comment>
<keyword evidence="3 6" id="KW-0479">Metal-binding</keyword>
<dbReference type="HAMAP" id="MF_01251">
    <property type="entry name" value="UPF0313"/>
    <property type="match status" value="1"/>
</dbReference>
<evidence type="ECO:0000256" key="6">
    <source>
        <dbReference type="HAMAP-Rule" id="MF_01251"/>
    </source>
</evidence>
<dbReference type="InterPro" id="IPR013704">
    <property type="entry name" value="UPF0313_N"/>
</dbReference>
<dbReference type="NCBIfam" id="TIGR03904">
    <property type="entry name" value="SAM_YgiQ"/>
    <property type="match status" value="1"/>
</dbReference>
<dbReference type="AlphaFoldDB" id="A0A7W0CBB7"/>
<dbReference type="SFLD" id="SFLDS00029">
    <property type="entry name" value="Radical_SAM"/>
    <property type="match status" value="1"/>
</dbReference>
<dbReference type="SFLD" id="SFLDG01069">
    <property type="entry name" value="UPF0313"/>
    <property type="match status" value="1"/>
</dbReference>
<dbReference type="SFLD" id="SFLDG01082">
    <property type="entry name" value="B12-binding_domain_containing"/>
    <property type="match status" value="1"/>
</dbReference>
<evidence type="ECO:0000313" key="9">
    <source>
        <dbReference type="EMBL" id="MBA2882519.1"/>
    </source>
</evidence>
<dbReference type="GO" id="GO:0051539">
    <property type="term" value="F:4 iron, 4 sulfur cluster binding"/>
    <property type="evidence" value="ECO:0007669"/>
    <property type="project" value="UniProtKB-KW"/>
</dbReference>
<dbReference type="EMBL" id="JACDUS010000010">
    <property type="protein sequence ID" value="MBA2882519.1"/>
    <property type="molecule type" value="Genomic_DNA"/>
</dbReference>
<dbReference type="InterPro" id="IPR023404">
    <property type="entry name" value="rSAM_horseshoe"/>
</dbReference>
<sequence length="571" mass="63755">MFPPATKKQMQDMGWDGLDVILVTGDAYVDVPHMGAAVIANVLMDAGFRTGVIAQPDMDDGADIARLGEPELFWGVTGGCMDSMVANYTASGKKRKSDDLTAGGQNTRRPDRAVIAYTNLIRRHFKNTRPIVLGGMEASLRRISHYDFKTNKVRRSILFDAKADVLVYGMGEKTVTELARRLQNGQDFTDLRGICYAAAQKPEGFLELPSHARAAADKDAFVEMFAGFYKNTDPVKARGLCQLQDTRYLVCNPPQLPLIQQEIDRIHELGYRRRAHPVHAEQGKVRALDTIAFSIISHRGCYGECHFCAITALQGKTVISRSRPSILREAESLARHPDFKGVISDVGGPTANMYAIECRKKATHGACIRKRCLGDRVCPELAVDHGPQIRLLKDLRKISGIKHVFIGSGIRHDLILADSQNGQAYLEQIISHHVSGQLKIAPEHSENHLLALMGKPDIDITRQFIRRFRKTAQRLGRKYYLTGYFLAAYPGSTQKDMEAVKDFCTREMGFAPEQVQIFTPVPATVATLMYWTKKTWPGKNPLFVETDPRRKQAQKQILTPAARTAKPKKPQ</sequence>
<dbReference type="RefSeq" id="WP_181552152.1">
    <property type="nucleotide sequence ID" value="NZ_JACDUS010000010.1"/>
</dbReference>
<keyword evidence="4 6" id="KW-0408">Iron</keyword>
<dbReference type="SMART" id="SM00729">
    <property type="entry name" value="Elp3"/>
    <property type="match status" value="1"/>
</dbReference>
<evidence type="ECO:0000256" key="7">
    <source>
        <dbReference type="SAM" id="MobiDB-lite"/>
    </source>
</evidence>
<accession>A0A7W0CBB7</accession>
<evidence type="ECO:0000259" key="8">
    <source>
        <dbReference type="PROSITE" id="PS51918"/>
    </source>
</evidence>
<dbReference type="InterPro" id="IPR007197">
    <property type="entry name" value="rSAM"/>
</dbReference>
<dbReference type="PANTHER" id="PTHR32331:SF0">
    <property type="entry name" value="UPF0313 PROTEIN YGIQ"/>
    <property type="match status" value="1"/>
</dbReference>
<keyword evidence="2 6" id="KW-0949">S-adenosyl-L-methionine</keyword>
<reference evidence="9 10" key="1">
    <citation type="submission" date="2020-07" db="EMBL/GenBank/DDBJ databases">
        <title>Genomic Encyclopedia of Type Strains, Phase IV (KMG-IV): sequencing the most valuable type-strain genomes for metagenomic binning, comparative biology and taxonomic classification.</title>
        <authorList>
            <person name="Goeker M."/>
        </authorList>
    </citation>
    <scope>NUCLEOTIDE SEQUENCE [LARGE SCALE GENOMIC DNA]</scope>
    <source>
        <strain evidence="9 10">DSM 17721</strain>
    </source>
</reference>
<dbReference type="PANTHER" id="PTHR32331">
    <property type="entry name" value="UPF0313 PROTEIN YGIQ"/>
    <property type="match status" value="1"/>
</dbReference>
<evidence type="ECO:0000256" key="5">
    <source>
        <dbReference type="ARBA" id="ARBA00023014"/>
    </source>
</evidence>
<dbReference type="InterPro" id="IPR058240">
    <property type="entry name" value="rSAM_sf"/>
</dbReference>
<dbReference type="Proteomes" id="UP000525298">
    <property type="component" value="Unassembled WGS sequence"/>
</dbReference>
<keyword evidence="5 6" id="KW-0411">Iron-sulfur</keyword>
<dbReference type="GO" id="GO:0003824">
    <property type="term" value="F:catalytic activity"/>
    <property type="evidence" value="ECO:0007669"/>
    <property type="project" value="InterPro"/>
</dbReference>
<dbReference type="InterPro" id="IPR006638">
    <property type="entry name" value="Elp3/MiaA/NifB-like_rSAM"/>
</dbReference>
<name>A0A7W0CBB7_9BACT</name>
<dbReference type="Pfam" id="PF08497">
    <property type="entry name" value="Radical_SAM_N"/>
    <property type="match status" value="1"/>
</dbReference>
<evidence type="ECO:0000256" key="1">
    <source>
        <dbReference type="ARBA" id="ARBA00022485"/>
    </source>
</evidence>
<feature type="binding site" evidence="6">
    <location>
        <position position="308"/>
    </location>
    <ligand>
        <name>[4Fe-4S] cluster</name>
        <dbReference type="ChEBI" id="CHEBI:49883"/>
        <note>4Fe-4S-S-AdoMet</note>
    </ligand>
</feature>
<keyword evidence="10" id="KW-1185">Reference proteome</keyword>
<feature type="binding site" evidence="6">
    <location>
        <position position="305"/>
    </location>
    <ligand>
        <name>[4Fe-4S] cluster</name>
        <dbReference type="ChEBI" id="CHEBI:49883"/>
        <note>4Fe-4S-S-AdoMet</note>
    </ligand>
</feature>
<feature type="region of interest" description="Disordered" evidence="7">
    <location>
        <begin position="547"/>
        <end position="571"/>
    </location>
</feature>
<dbReference type="SUPFAM" id="SSF102114">
    <property type="entry name" value="Radical SAM enzymes"/>
    <property type="match status" value="1"/>
</dbReference>